<dbReference type="EMBL" id="JACIEZ010000005">
    <property type="protein sequence ID" value="MBB4065753.1"/>
    <property type="molecule type" value="Genomic_DNA"/>
</dbReference>
<evidence type="ECO:0008006" key="4">
    <source>
        <dbReference type="Google" id="ProtNLM"/>
    </source>
</evidence>
<proteinExistence type="predicted"/>
<organism evidence="2 3">
    <name type="scientific">Gellertiella hungarica</name>
    <dbReference type="NCBI Taxonomy" id="1572859"/>
    <lineage>
        <taxon>Bacteria</taxon>
        <taxon>Pseudomonadati</taxon>
        <taxon>Pseudomonadota</taxon>
        <taxon>Alphaproteobacteria</taxon>
        <taxon>Hyphomicrobiales</taxon>
        <taxon>Rhizobiaceae</taxon>
        <taxon>Gellertiella</taxon>
    </lineage>
</organism>
<accession>A0A7W6NLB4</accession>
<name>A0A7W6NLB4_9HYPH</name>
<keyword evidence="3" id="KW-1185">Reference proteome</keyword>
<evidence type="ECO:0000313" key="3">
    <source>
        <dbReference type="Proteomes" id="UP000528286"/>
    </source>
</evidence>
<feature type="region of interest" description="Disordered" evidence="1">
    <location>
        <begin position="134"/>
        <end position="176"/>
    </location>
</feature>
<dbReference type="InterPro" id="IPR035220">
    <property type="entry name" value="DUF5330"/>
</dbReference>
<sequence>MWWLIKGSFWFSLVLVLLPLFNAGSASRLANAPPVEMADAFTAVTGAYTYLSGLCTEKPDVCEKGAKTFTALGYRAKEGAFVAYEYLNEKFADEPGKAAPSGEKTAALRPEKPLLAAGAEKDAAEAVEGGVAFQPMPGLPAGHKPQPYRPPVTDKVVTGGLPARVPVPLPRPYPES</sequence>
<gene>
    <name evidence="2" type="ORF">GGR23_002960</name>
</gene>
<dbReference type="Pfam" id="PF17264">
    <property type="entry name" value="DUF5330"/>
    <property type="match status" value="1"/>
</dbReference>
<comment type="caution">
    <text evidence="2">The sequence shown here is derived from an EMBL/GenBank/DDBJ whole genome shotgun (WGS) entry which is preliminary data.</text>
</comment>
<dbReference type="Proteomes" id="UP000528286">
    <property type="component" value="Unassembled WGS sequence"/>
</dbReference>
<evidence type="ECO:0000313" key="2">
    <source>
        <dbReference type="EMBL" id="MBB4065753.1"/>
    </source>
</evidence>
<evidence type="ECO:0000256" key="1">
    <source>
        <dbReference type="SAM" id="MobiDB-lite"/>
    </source>
</evidence>
<dbReference type="RefSeq" id="WP_183367032.1">
    <property type="nucleotide sequence ID" value="NZ_JACIEZ010000005.1"/>
</dbReference>
<protein>
    <recommendedName>
        <fullName evidence="4">DUF5330 domain-containing protein</fullName>
    </recommendedName>
</protein>
<feature type="compositionally biased region" description="Pro residues" evidence="1">
    <location>
        <begin position="165"/>
        <end position="176"/>
    </location>
</feature>
<reference evidence="2 3" key="1">
    <citation type="submission" date="2020-08" db="EMBL/GenBank/DDBJ databases">
        <title>Genomic Encyclopedia of Type Strains, Phase IV (KMG-IV): sequencing the most valuable type-strain genomes for metagenomic binning, comparative biology and taxonomic classification.</title>
        <authorList>
            <person name="Goeker M."/>
        </authorList>
    </citation>
    <scope>NUCLEOTIDE SEQUENCE [LARGE SCALE GENOMIC DNA]</scope>
    <source>
        <strain evidence="2 3">DSM 29853</strain>
    </source>
</reference>
<dbReference type="AlphaFoldDB" id="A0A7W6NLB4"/>